<dbReference type="RefSeq" id="WP_214056671.1">
    <property type="nucleotide sequence ID" value="NZ_BAAAHS010000053.1"/>
</dbReference>
<dbReference type="InterPro" id="IPR005754">
    <property type="entry name" value="Sortase"/>
</dbReference>
<dbReference type="InterPro" id="IPR023365">
    <property type="entry name" value="Sortase_dom-sf"/>
</dbReference>
<dbReference type="Pfam" id="PF04203">
    <property type="entry name" value="Sortase"/>
    <property type="match status" value="1"/>
</dbReference>
<organism evidence="2 3">
    <name type="scientific">Nocardioides aquaticus</name>
    <dbReference type="NCBI Taxonomy" id="160826"/>
    <lineage>
        <taxon>Bacteria</taxon>
        <taxon>Bacillati</taxon>
        <taxon>Actinomycetota</taxon>
        <taxon>Actinomycetes</taxon>
        <taxon>Propionibacteriales</taxon>
        <taxon>Nocardioidaceae</taxon>
        <taxon>Nocardioides</taxon>
    </lineage>
</organism>
<dbReference type="Proteomes" id="UP000679307">
    <property type="component" value="Chromosome"/>
</dbReference>
<name>A0ABX8EL70_9ACTN</name>
<sequence>MSWSRAATRLGLALVLAGVTVLGYVGWQTWGTTWVSQREHAAITDRLEQAWAADPVDPAEPADPADPAVGGGVPEGAVEVDAGVAEAIVEIPRLGADYRVPLLEGTSDEALAAGIGRFTGSAAPGGVGNLALAGHRVTHGEPLRDMPALEPGDEVVVTTRDAVHTYVLDTGGDDLEVPLTETWVVDPEPVDPDGGDVVPAAGQRRLLTLTTCSELFHTDDRLVAFGHLVSSEPRRAL</sequence>
<evidence type="ECO:0000313" key="3">
    <source>
        <dbReference type="Proteomes" id="UP000679307"/>
    </source>
</evidence>
<proteinExistence type="predicted"/>
<dbReference type="SUPFAM" id="SSF63817">
    <property type="entry name" value="Sortase"/>
    <property type="match status" value="1"/>
</dbReference>
<accession>A0ABX8EL70</accession>
<reference evidence="2 3" key="1">
    <citation type="submission" date="2021-05" db="EMBL/GenBank/DDBJ databases">
        <title>Complete genome of Nocardioides aquaticus KCTC 9944T isolated from meromictic and hypersaline Ekho Lake, Antarctica.</title>
        <authorList>
            <person name="Hwang K."/>
            <person name="Kim K.M."/>
            <person name="Choe H."/>
        </authorList>
    </citation>
    <scope>NUCLEOTIDE SEQUENCE [LARGE SCALE GENOMIC DNA]</scope>
    <source>
        <strain evidence="2 3">KCTC 9944</strain>
    </source>
</reference>
<evidence type="ECO:0000313" key="2">
    <source>
        <dbReference type="EMBL" id="QVT81282.1"/>
    </source>
</evidence>
<dbReference type="EMBL" id="CP075371">
    <property type="protein sequence ID" value="QVT81282.1"/>
    <property type="molecule type" value="Genomic_DNA"/>
</dbReference>
<dbReference type="InterPro" id="IPR042003">
    <property type="entry name" value="Sortase_E"/>
</dbReference>
<protein>
    <recommendedName>
        <fullName evidence="4">Class E sortase</fullName>
    </recommendedName>
</protein>
<evidence type="ECO:0000256" key="1">
    <source>
        <dbReference type="ARBA" id="ARBA00022801"/>
    </source>
</evidence>
<dbReference type="CDD" id="cd05830">
    <property type="entry name" value="Sortase_E"/>
    <property type="match status" value="1"/>
</dbReference>
<keyword evidence="1" id="KW-0378">Hydrolase</keyword>
<gene>
    <name evidence="2" type="ORF">ENKNEFLB_03690</name>
</gene>
<dbReference type="InterPro" id="IPR053465">
    <property type="entry name" value="Sortase_Class_E"/>
</dbReference>
<keyword evidence="3" id="KW-1185">Reference proteome</keyword>
<dbReference type="Gene3D" id="2.40.260.10">
    <property type="entry name" value="Sortase"/>
    <property type="match status" value="1"/>
</dbReference>
<dbReference type="NCBIfam" id="NF033747">
    <property type="entry name" value="class_E_sortase"/>
    <property type="match status" value="1"/>
</dbReference>
<evidence type="ECO:0008006" key="4">
    <source>
        <dbReference type="Google" id="ProtNLM"/>
    </source>
</evidence>